<dbReference type="Pfam" id="PF00756">
    <property type="entry name" value="Esterase"/>
    <property type="match status" value="1"/>
</dbReference>
<dbReference type="InterPro" id="IPR000801">
    <property type="entry name" value="Esterase-like"/>
</dbReference>
<keyword evidence="2 3" id="KW-0378">Hydrolase</keyword>
<gene>
    <name evidence="3" type="ORF">H8K36_06105</name>
</gene>
<dbReference type="InterPro" id="IPR029058">
    <property type="entry name" value="AB_hydrolase_fold"/>
</dbReference>
<evidence type="ECO:0000256" key="2">
    <source>
        <dbReference type="ARBA" id="ARBA00022801"/>
    </source>
</evidence>
<dbReference type="Proteomes" id="UP000627446">
    <property type="component" value="Unassembled WGS sequence"/>
</dbReference>
<dbReference type="Gene3D" id="3.40.50.1820">
    <property type="entry name" value="alpha/beta hydrolase"/>
    <property type="match status" value="1"/>
</dbReference>
<dbReference type="InterPro" id="IPR052558">
    <property type="entry name" value="Siderophore_Hydrolase_D"/>
</dbReference>
<name>A0A923HK93_9BURK</name>
<evidence type="ECO:0000313" key="4">
    <source>
        <dbReference type="Proteomes" id="UP000627446"/>
    </source>
</evidence>
<dbReference type="GO" id="GO:0016788">
    <property type="term" value="F:hydrolase activity, acting on ester bonds"/>
    <property type="evidence" value="ECO:0007669"/>
    <property type="project" value="TreeGrafter"/>
</dbReference>
<comment type="similarity">
    <text evidence="1">Belongs to the esterase D family.</text>
</comment>
<sequence>MVLCFLGEARAQLLVKPLVMGESIELASKNLGETRRINVYLPEVYTIDKSSSFPLMVMLDGGMAEDFLHISGLIQISIANGTMRPFILVGIENTVRRRDLTSPSDNALDKRDLPNAGGAAQFRQFLVNEMLPQIEQRYRTTPERVLIGESLAGLFTLETLVQSPDAFQTYIALDPSLWWNDEKLTADFAAKLKANPKLVKNLYFASSGQKGMEKVIQHFADVLEQAKPEGLKWTYEKYPSETHATIYHPAALRAFRTLFAPAPVKK</sequence>
<evidence type="ECO:0000256" key="1">
    <source>
        <dbReference type="ARBA" id="ARBA00005622"/>
    </source>
</evidence>
<protein>
    <submittedName>
        <fullName evidence="3">Alpha/beta hydrolase</fullName>
    </submittedName>
</protein>
<keyword evidence="4" id="KW-1185">Reference proteome</keyword>
<dbReference type="AlphaFoldDB" id="A0A923HK93"/>
<dbReference type="EMBL" id="JACOFZ010000001">
    <property type="protein sequence ID" value="MBC3880939.1"/>
    <property type="molecule type" value="Genomic_DNA"/>
</dbReference>
<reference evidence="3" key="1">
    <citation type="submission" date="2020-08" db="EMBL/GenBank/DDBJ databases">
        <title>Novel species isolated from subtropical streams in China.</title>
        <authorList>
            <person name="Lu H."/>
        </authorList>
    </citation>
    <scope>NUCLEOTIDE SEQUENCE</scope>
    <source>
        <strain evidence="3">LX22W</strain>
    </source>
</reference>
<dbReference type="PANTHER" id="PTHR40841">
    <property type="entry name" value="SIDEROPHORE TRIACETYLFUSARININE C ESTERASE"/>
    <property type="match status" value="1"/>
</dbReference>
<organism evidence="3 4">
    <name type="scientific">Undibacterium nitidum</name>
    <dbReference type="NCBI Taxonomy" id="2762298"/>
    <lineage>
        <taxon>Bacteria</taxon>
        <taxon>Pseudomonadati</taxon>
        <taxon>Pseudomonadota</taxon>
        <taxon>Betaproteobacteria</taxon>
        <taxon>Burkholderiales</taxon>
        <taxon>Oxalobacteraceae</taxon>
        <taxon>Undibacterium</taxon>
    </lineage>
</organism>
<evidence type="ECO:0000313" key="3">
    <source>
        <dbReference type="EMBL" id="MBC3880939.1"/>
    </source>
</evidence>
<accession>A0A923HK93</accession>
<proteinExistence type="inferred from homology"/>
<dbReference type="SUPFAM" id="SSF53474">
    <property type="entry name" value="alpha/beta-Hydrolases"/>
    <property type="match status" value="1"/>
</dbReference>
<comment type="caution">
    <text evidence="3">The sequence shown here is derived from an EMBL/GenBank/DDBJ whole genome shotgun (WGS) entry which is preliminary data.</text>
</comment>
<dbReference type="PANTHER" id="PTHR40841:SF2">
    <property type="entry name" value="SIDEROPHORE-DEGRADING ESTERASE (EUROFUNG)"/>
    <property type="match status" value="1"/>
</dbReference>